<dbReference type="VEuPathDB" id="TrichDB:TRFO_03292"/>
<dbReference type="FunFam" id="1.25.10.10:FF:000331">
    <property type="entry name" value="Phosphoprotein phosphatase, putative"/>
    <property type="match status" value="1"/>
</dbReference>
<gene>
    <name evidence="1" type="ORF">TRFO_03292</name>
</gene>
<dbReference type="Gene3D" id="1.25.10.10">
    <property type="entry name" value="Leucine-rich Repeat Variant"/>
    <property type="match status" value="1"/>
</dbReference>
<dbReference type="SUPFAM" id="SSF48371">
    <property type="entry name" value="ARM repeat"/>
    <property type="match status" value="1"/>
</dbReference>
<dbReference type="GeneID" id="94825905"/>
<dbReference type="InterPro" id="IPR002554">
    <property type="entry name" value="PP2A_B56"/>
</dbReference>
<dbReference type="OrthoDB" id="10264446at2759"/>
<protein>
    <recommendedName>
        <fullName evidence="3">Phosphoprotein phosphatase</fullName>
    </recommendedName>
</protein>
<keyword evidence="2" id="KW-1185">Reference proteome</keyword>
<dbReference type="InterPro" id="IPR016024">
    <property type="entry name" value="ARM-type_fold"/>
</dbReference>
<name>A0A1J4KV22_9EUKA</name>
<comment type="caution">
    <text evidence="1">The sequence shown here is derived from an EMBL/GenBank/DDBJ whole genome shotgun (WGS) entry which is preliminary data.</text>
</comment>
<evidence type="ECO:0008006" key="3">
    <source>
        <dbReference type="Google" id="ProtNLM"/>
    </source>
</evidence>
<dbReference type="GO" id="GO:0007165">
    <property type="term" value="P:signal transduction"/>
    <property type="evidence" value="ECO:0007669"/>
    <property type="project" value="InterPro"/>
</dbReference>
<evidence type="ECO:0000313" key="2">
    <source>
        <dbReference type="Proteomes" id="UP000179807"/>
    </source>
</evidence>
<dbReference type="Pfam" id="PF01603">
    <property type="entry name" value="B56"/>
    <property type="match status" value="1"/>
</dbReference>
<dbReference type="RefSeq" id="XP_068366686.1">
    <property type="nucleotide sequence ID" value="XM_068491201.1"/>
</dbReference>
<dbReference type="PANTHER" id="PTHR10257:SF3">
    <property type="entry name" value="SERINE_THREONINE-PROTEIN PHOSPHATASE 2A 56 KDA REGULATORY SUBUNIT GAMMA ISOFORM"/>
    <property type="match status" value="1"/>
</dbReference>
<accession>A0A1J4KV22</accession>
<dbReference type="InterPro" id="IPR011989">
    <property type="entry name" value="ARM-like"/>
</dbReference>
<dbReference type="PANTHER" id="PTHR10257">
    <property type="entry name" value="SERINE/THREONINE PROTEIN PHOSPHATASE 2A PP2A REGULATORY SUBUNIT B"/>
    <property type="match status" value="1"/>
</dbReference>
<dbReference type="Proteomes" id="UP000179807">
    <property type="component" value="Unassembled WGS sequence"/>
</dbReference>
<organism evidence="1 2">
    <name type="scientific">Tritrichomonas foetus</name>
    <dbReference type="NCBI Taxonomy" id="1144522"/>
    <lineage>
        <taxon>Eukaryota</taxon>
        <taxon>Metamonada</taxon>
        <taxon>Parabasalia</taxon>
        <taxon>Tritrichomonadida</taxon>
        <taxon>Tritrichomonadidae</taxon>
        <taxon>Tritrichomonas</taxon>
    </lineage>
</organism>
<sequence length="569" mass="66070">MIYKFIDPNKFRKSLTSFGGMKSARLHSGRPKTPQQFVMVNRHRLYIPLKPPAQPPHLKLSERMPAIHVYPSSLITPSNPRKSFDSESIPNCISFSTNHEIHSSHKIYEEAPPLPLVTDKEFENVLSKKLVLCSEVFDFTDPDSEIQAKELKEKYLFELIDLFNNEQEAQLLNPKFQRGIFYMIESNIFRKDPIFPTKQQTLDFVMTVTEPSWPHLFYCYQILNRFVTLFPDAEFVNLSVVHKAITLTQLPDANERNQLVSFLRIFYDNRPNDRLQLINFVNNQLQSLIEGYSIPYCGMPMIVLLTHIISHTPPPLPDYLMKVIKESLIPAISLPYLSLYLINVKQFFSAILTVHPDNIVEILRHMQRVWPLTNASKQQQCLDILLFVFAKMTRPIFKPISHSSFAFLAQFVNSEHTKLSETVMEIWLKQPPDEWIVENSRVGIVEMFDAISIAATSHWCRINMEKANLVLNEMAKINKTQFHKMKIAQKQAQAQKPPPKKSNTFIRKWTYITKKASRRGYDVNIDEEVEIISEYFSNDKESASSKVLTHYAPAVFEKMPSKNDHSLLY</sequence>
<proteinExistence type="predicted"/>
<dbReference type="AlphaFoldDB" id="A0A1J4KV22"/>
<evidence type="ECO:0000313" key="1">
    <source>
        <dbReference type="EMBL" id="OHT13550.1"/>
    </source>
</evidence>
<dbReference type="EMBL" id="MLAK01000509">
    <property type="protein sequence ID" value="OHT13550.1"/>
    <property type="molecule type" value="Genomic_DNA"/>
</dbReference>
<dbReference type="GO" id="GO:0000159">
    <property type="term" value="C:protein phosphatase type 2A complex"/>
    <property type="evidence" value="ECO:0007669"/>
    <property type="project" value="InterPro"/>
</dbReference>
<dbReference type="GO" id="GO:0019888">
    <property type="term" value="F:protein phosphatase regulator activity"/>
    <property type="evidence" value="ECO:0007669"/>
    <property type="project" value="InterPro"/>
</dbReference>
<reference evidence="1" key="1">
    <citation type="submission" date="2016-10" db="EMBL/GenBank/DDBJ databases">
        <authorList>
            <person name="Benchimol M."/>
            <person name="Almeida L.G."/>
            <person name="Vasconcelos A.T."/>
            <person name="Perreira-Neves A."/>
            <person name="Rosa I.A."/>
            <person name="Tasca T."/>
            <person name="Bogo M.R."/>
            <person name="de Souza W."/>
        </authorList>
    </citation>
    <scope>NUCLEOTIDE SEQUENCE [LARGE SCALE GENOMIC DNA]</scope>
    <source>
        <strain evidence="1">K</strain>
    </source>
</reference>